<dbReference type="Pfam" id="PF00672">
    <property type="entry name" value="HAMP"/>
    <property type="match status" value="1"/>
</dbReference>
<sequence length="129" mass="14242">MEKKGSVLNEISLIVLGGSVVGAIFVGILVYFLLASAGDPSALNKAIISTIIIEVAFLIPVYMIRVLIDKYIIQKIKTIEKALNEVSMGNLDHKVEIKGNDELAQLGEAFERIRISLKTIMEKLEKEEL</sequence>
<dbReference type="GO" id="GO:0000155">
    <property type="term" value="F:phosphorelay sensor kinase activity"/>
    <property type="evidence" value="ECO:0007669"/>
    <property type="project" value="TreeGrafter"/>
</dbReference>
<dbReference type="SUPFAM" id="SSF158472">
    <property type="entry name" value="HAMP domain-like"/>
    <property type="match status" value="1"/>
</dbReference>
<keyword evidence="11" id="KW-1185">Reference proteome</keyword>
<evidence type="ECO:0000259" key="9">
    <source>
        <dbReference type="PROSITE" id="PS50885"/>
    </source>
</evidence>
<dbReference type="EMBL" id="REFO01000012">
    <property type="protein sequence ID" value="RMA96071.1"/>
    <property type="molecule type" value="Genomic_DNA"/>
</dbReference>
<keyword evidence="7 8" id="KW-0472">Membrane</keyword>
<keyword evidence="4" id="KW-0597">Phosphoprotein</keyword>
<dbReference type="EC" id="2.7.13.3" evidence="3"/>
<accession>A0A3M0BFZ6</accession>
<dbReference type="Proteomes" id="UP000280842">
    <property type="component" value="Unassembled WGS sequence"/>
</dbReference>
<dbReference type="Gene3D" id="6.10.340.10">
    <property type="match status" value="1"/>
</dbReference>
<dbReference type="PANTHER" id="PTHR45528">
    <property type="entry name" value="SENSOR HISTIDINE KINASE CPXA"/>
    <property type="match status" value="1"/>
</dbReference>
<evidence type="ECO:0000256" key="1">
    <source>
        <dbReference type="ARBA" id="ARBA00000085"/>
    </source>
</evidence>
<comment type="caution">
    <text evidence="10">The sequence shown here is derived from an EMBL/GenBank/DDBJ whole genome shotgun (WGS) entry which is preliminary data.</text>
</comment>
<evidence type="ECO:0000256" key="6">
    <source>
        <dbReference type="ARBA" id="ARBA00022777"/>
    </source>
</evidence>
<keyword evidence="8" id="KW-0812">Transmembrane</keyword>
<dbReference type="OrthoDB" id="14689at2"/>
<protein>
    <recommendedName>
        <fullName evidence="3">histidine kinase</fullName>
        <ecNumber evidence="3">2.7.13.3</ecNumber>
    </recommendedName>
</protein>
<organism evidence="10 11">
    <name type="scientific">Hydrogenothermus marinus</name>
    <dbReference type="NCBI Taxonomy" id="133270"/>
    <lineage>
        <taxon>Bacteria</taxon>
        <taxon>Pseudomonadati</taxon>
        <taxon>Aquificota</taxon>
        <taxon>Aquificia</taxon>
        <taxon>Aquificales</taxon>
        <taxon>Hydrogenothermaceae</taxon>
        <taxon>Hydrogenothermus</taxon>
    </lineage>
</organism>
<evidence type="ECO:0000256" key="2">
    <source>
        <dbReference type="ARBA" id="ARBA00004141"/>
    </source>
</evidence>
<dbReference type="InterPro" id="IPR003660">
    <property type="entry name" value="HAMP_dom"/>
</dbReference>
<evidence type="ECO:0000256" key="8">
    <source>
        <dbReference type="SAM" id="Phobius"/>
    </source>
</evidence>
<keyword evidence="5" id="KW-0808">Transferase</keyword>
<dbReference type="SMART" id="SM00304">
    <property type="entry name" value="HAMP"/>
    <property type="match status" value="1"/>
</dbReference>
<evidence type="ECO:0000256" key="7">
    <source>
        <dbReference type="ARBA" id="ARBA00023136"/>
    </source>
</evidence>
<evidence type="ECO:0000256" key="4">
    <source>
        <dbReference type="ARBA" id="ARBA00022553"/>
    </source>
</evidence>
<reference evidence="10 11" key="1">
    <citation type="submission" date="2018-10" db="EMBL/GenBank/DDBJ databases">
        <title>Genomic Encyclopedia of Archaeal and Bacterial Type Strains, Phase II (KMG-II): from individual species to whole genera.</title>
        <authorList>
            <person name="Goeker M."/>
        </authorList>
    </citation>
    <scope>NUCLEOTIDE SEQUENCE [LARGE SCALE GENOMIC DNA]</scope>
    <source>
        <strain evidence="10 11">VM1</strain>
    </source>
</reference>
<name>A0A3M0BFZ6_9AQUI</name>
<dbReference type="InterPro" id="IPR050398">
    <property type="entry name" value="HssS/ArlS-like"/>
</dbReference>
<evidence type="ECO:0000313" key="11">
    <source>
        <dbReference type="Proteomes" id="UP000280842"/>
    </source>
</evidence>
<gene>
    <name evidence="10" type="ORF">CLV39_1082</name>
</gene>
<comment type="subcellular location">
    <subcellularLocation>
        <location evidence="2">Membrane</location>
        <topology evidence="2">Multi-pass membrane protein</topology>
    </subcellularLocation>
</comment>
<evidence type="ECO:0000256" key="5">
    <source>
        <dbReference type="ARBA" id="ARBA00022679"/>
    </source>
</evidence>
<evidence type="ECO:0000313" key="10">
    <source>
        <dbReference type="EMBL" id="RMA96071.1"/>
    </source>
</evidence>
<keyword evidence="8" id="KW-1133">Transmembrane helix</keyword>
<dbReference type="PANTHER" id="PTHR45528:SF10">
    <property type="entry name" value="METHYL-ACCEPTING CHEMOTAXIS PROTEIN"/>
    <property type="match status" value="1"/>
</dbReference>
<keyword evidence="6" id="KW-0418">Kinase</keyword>
<dbReference type="CDD" id="cd06225">
    <property type="entry name" value="HAMP"/>
    <property type="match status" value="1"/>
</dbReference>
<feature type="transmembrane region" description="Helical" evidence="8">
    <location>
        <begin position="12"/>
        <end position="34"/>
    </location>
</feature>
<dbReference type="PROSITE" id="PS50885">
    <property type="entry name" value="HAMP"/>
    <property type="match status" value="1"/>
</dbReference>
<comment type="catalytic activity">
    <reaction evidence="1">
        <text>ATP + protein L-histidine = ADP + protein N-phospho-L-histidine.</text>
        <dbReference type="EC" id="2.7.13.3"/>
    </reaction>
</comment>
<proteinExistence type="predicted"/>
<evidence type="ECO:0000256" key="3">
    <source>
        <dbReference type="ARBA" id="ARBA00012438"/>
    </source>
</evidence>
<dbReference type="AlphaFoldDB" id="A0A3M0BFZ6"/>
<feature type="domain" description="HAMP" evidence="9">
    <location>
        <begin position="70"/>
        <end position="122"/>
    </location>
</feature>
<dbReference type="GO" id="GO:0005886">
    <property type="term" value="C:plasma membrane"/>
    <property type="evidence" value="ECO:0007669"/>
    <property type="project" value="TreeGrafter"/>
</dbReference>
<dbReference type="RefSeq" id="WP_121923207.1">
    <property type="nucleotide sequence ID" value="NZ_REFO01000012.1"/>
</dbReference>
<feature type="transmembrane region" description="Helical" evidence="8">
    <location>
        <begin position="46"/>
        <end position="68"/>
    </location>
</feature>